<feature type="compositionally biased region" description="Basic and acidic residues" evidence="2">
    <location>
        <begin position="125"/>
        <end position="135"/>
    </location>
</feature>
<dbReference type="GO" id="GO:0005886">
    <property type="term" value="C:plasma membrane"/>
    <property type="evidence" value="ECO:0007669"/>
    <property type="project" value="TreeGrafter"/>
</dbReference>
<feature type="signal peptide" evidence="3">
    <location>
        <begin position="1"/>
        <end position="19"/>
    </location>
</feature>
<feature type="region of interest" description="Disordered" evidence="2">
    <location>
        <begin position="125"/>
        <end position="146"/>
    </location>
</feature>
<dbReference type="PANTHER" id="PTHR39960">
    <property type="entry name" value="LD34147P"/>
    <property type="match status" value="1"/>
</dbReference>
<keyword evidence="3" id="KW-0732">Signal</keyword>
<dbReference type="EMBL" id="GANO01004560">
    <property type="protein sequence ID" value="JAB55311.1"/>
    <property type="molecule type" value="mRNA"/>
</dbReference>
<proteinExistence type="evidence at transcript level"/>
<protein>
    <submittedName>
        <fullName evidence="4">Putative leucine-rich repeat-containing protein</fullName>
    </submittedName>
</protein>
<sequence length="527" mass="59165">MKNWISCLTVLCVICTVTAQRDVSLEIRDAIISLVHSYSLLDNKLERHELREKSLGELVKKGLITLQKNQRIFEPIRGTLERLEERVSNIETVLLAQEEKFSLQQIKLAEALEGVLKWMNEHSRSFDGSSRMDADDSKEDDDGSLAKKVDDLADSIKSLRREVAEYKNDKFTSEETNKNLLAQTEKLVNSKLASADEVIGKLEEKLSQFYITSPVVAPNRNSEWEENIVQSINEIKENINSVKQNGGSGGVSIDKEFIHGLTNETLEAISDLKLEVLTASDKSFTKTSTRIKETNEALETAINEVLKTVTEEATASETFYSEAQKEFDQIRENITRLSKLEEVLLQTGENVLETKRRIEFGNLQTVLEVGNVVKGNSKDLNSTINKRFDIIDTTILNNHHGALANLSSKIETEISQVWRQIGIMYQEISSSKQALDRLQQQTESYVNGTLTTMDSMEGKVSLITHGMAEVDSNLNFLLGRLSLVTQEFNQIKLGLGDALDNIRSSFLTVQEKIKVGPGPHGIDENKL</sequence>
<organism evidence="4">
    <name type="scientific">Corethrella appendiculata</name>
    <dbReference type="NCBI Taxonomy" id="1370023"/>
    <lineage>
        <taxon>Eukaryota</taxon>
        <taxon>Metazoa</taxon>
        <taxon>Ecdysozoa</taxon>
        <taxon>Arthropoda</taxon>
        <taxon>Hexapoda</taxon>
        <taxon>Insecta</taxon>
        <taxon>Pterygota</taxon>
        <taxon>Neoptera</taxon>
        <taxon>Endopterygota</taxon>
        <taxon>Diptera</taxon>
        <taxon>Nematocera</taxon>
        <taxon>Culicoidea</taxon>
        <taxon>Chaoboridae</taxon>
        <taxon>Corethrella</taxon>
    </lineage>
</organism>
<feature type="chain" id="PRO_5004660024" evidence="3">
    <location>
        <begin position="20"/>
        <end position="527"/>
    </location>
</feature>
<evidence type="ECO:0000256" key="2">
    <source>
        <dbReference type="SAM" id="MobiDB-lite"/>
    </source>
</evidence>
<keyword evidence="1" id="KW-0175">Coiled coil</keyword>
<name>U5EM88_9DIPT</name>
<dbReference type="AlphaFoldDB" id="U5EM88"/>
<evidence type="ECO:0000313" key="4">
    <source>
        <dbReference type="EMBL" id="JAB55311.1"/>
    </source>
</evidence>
<evidence type="ECO:0000256" key="1">
    <source>
        <dbReference type="SAM" id="Coils"/>
    </source>
</evidence>
<accession>U5EM88</accession>
<reference evidence="4" key="1">
    <citation type="journal article" date="2014" name="Insect Biochem. Mol. Biol.">
        <title>An insight into the sialome of the frog biting fly, Corethrella appendiculata.</title>
        <authorList>
            <person name="Ribeiro J.M.C."/>
            <person name="Chagas A.C."/>
            <person name="Pham V.M."/>
            <person name="Lounibos L.P."/>
            <person name="Calvo E."/>
        </authorList>
    </citation>
    <scope>NUCLEOTIDE SEQUENCE</scope>
    <source>
        <tissue evidence="4">Salivary glands</tissue>
    </source>
</reference>
<dbReference type="PANTHER" id="PTHR39960:SF1">
    <property type="entry name" value="LD34147P"/>
    <property type="match status" value="1"/>
</dbReference>
<feature type="coiled-coil region" evidence="1">
    <location>
        <begin position="149"/>
        <end position="176"/>
    </location>
</feature>
<evidence type="ECO:0000256" key="3">
    <source>
        <dbReference type="SAM" id="SignalP"/>
    </source>
</evidence>